<accession>A0AA39ZIC8</accession>
<gene>
    <name evidence="2" type="ORF">QBC41DRAFT_300531</name>
</gene>
<protein>
    <submittedName>
        <fullName evidence="2">Uncharacterized protein</fullName>
    </submittedName>
</protein>
<dbReference type="Proteomes" id="UP001174997">
    <property type="component" value="Unassembled WGS sequence"/>
</dbReference>
<dbReference type="AlphaFoldDB" id="A0AA39ZIC8"/>
<comment type="caution">
    <text evidence="2">The sequence shown here is derived from an EMBL/GenBank/DDBJ whole genome shotgun (WGS) entry which is preliminary data.</text>
</comment>
<sequence length="457" mass="50109">MLQLARPSPSPGAQSGGEPHGEPRFIPPPFVAIASNTDDLIQIFGPFVVTNPFADKLLNDGAGQEPADFPVDFEGQSRLVEQMYWHLFEVDDIIDNKEVQEGLRGGRINGARNRVKGLSSRHAQLICWELLFQARDAQANLLLPFREYQDPVTVVLYPSFQSRWKHVCQLIRNSKAMVVQLMTPSPFQRAVAGPAAELKQKQANNKGNKGKGRELAEVKRSRRDRSAPANESSMSPANEPSMSPANSTAGVQSQAAEPAPGPGREDNEQAAFAQAQQLNNVQPHSRAELEQGQQQGYIDPVIPNGIASEVPPHPFNNLLPQNAPGGDFQVAQLDAPSTIYPATPASLYHLNHAGYHNPVSGAELEQGQQRHYGDHLIHPHGMVRGLIHQDLNYELPLDRMGASAGDFQGIQFDASTACQPTVPANFYHLSHFDNHAGNAQEYEQDIDAIQYGTPQDM</sequence>
<organism evidence="2 3">
    <name type="scientific">Cercophora samala</name>
    <dbReference type="NCBI Taxonomy" id="330535"/>
    <lineage>
        <taxon>Eukaryota</taxon>
        <taxon>Fungi</taxon>
        <taxon>Dikarya</taxon>
        <taxon>Ascomycota</taxon>
        <taxon>Pezizomycotina</taxon>
        <taxon>Sordariomycetes</taxon>
        <taxon>Sordariomycetidae</taxon>
        <taxon>Sordariales</taxon>
        <taxon>Lasiosphaeriaceae</taxon>
        <taxon>Cercophora</taxon>
    </lineage>
</organism>
<evidence type="ECO:0000256" key="1">
    <source>
        <dbReference type="SAM" id="MobiDB-lite"/>
    </source>
</evidence>
<feature type="region of interest" description="Disordered" evidence="1">
    <location>
        <begin position="298"/>
        <end position="323"/>
    </location>
</feature>
<proteinExistence type="predicted"/>
<dbReference type="EMBL" id="JAULSY010000020">
    <property type="protein sequence ID" value="KAK0671593.1"/>
    <property type="molecule type" value="Genomic_DNA"/>
</dbReference>
<feature type="compositionally biased region" description="Polar residues" evidence="1">
    <location>
        <begin position="229"/>
        <end position="255"/>
    </location>
</feature>
<name>A0AA39ZIC8_9PEZI</name>
<reference evidence="2" key="1">
    <citation type="submission" date="2023-06" db="EMBL/GenBank/DDBJ databases">
        <title>Genome-scale phylogeny and comparative genomics of the fungal order Sordariales.</title>
        <authorList>
            <consortium name="Lawrence Berkeley National Laboratory"/>
            <person name="Hensen N."/>
            <person name="Bonometti L."/>
            <person name="Westerberg I."/>
            <person name="Brannstrom I.O."/>
            <person name="Guillou S."/>
            <person name="Cros-Aarteil S."/>
            <person name="Calhoun S."/>
            <person name="Haridas S."/>
            <person name="Kuo A."/>
            <person name="Mondo S."/>
            <person name="Pangilinan J."/>
            <person name="Riley R."/>
            <person name="Labutti K."/>
            <person name="Andreopoulos B."/>
            <person name="Lipzen A."/>
            <person name="Chen C."/>
            <person name="Yanf M."/>
            <person name="Daum C."/>
            <person name="Ng V."/>
            <person name="Clum A."/>
            <person name="Steindorff A."/>
            <person name="Ohm R."/>
            <person name="Martin F."/>
            <person name="Silar P."/>
            <person name="Natvig D."/>
            <person name="Lalanne C."/>
            <person name="Gautier V."/>
            <person name="Ament-Velasquez S.L."/>
            <person name="Kruys A."/>
            <person name="Hutchinson M.I."/>
            <person name="Powell A.J."/>
            <person name="Barry K."/>
            <person name="Miller A.N."/>
            <person name="Grigoriev I.V."/>
            <person name="Debuchy R."/>
            <person name="Gladieux P."/>
            <person name="Thoren M.H."/>
            <person name="Johannesson H."/>
        </authorList>
    </citation>
    <scope>NUCLEOTIDE SEQUENCE</scope>
    <source>
        <strain evidence="2">CBS 307.81</strain>
    </source>
</reference>
<feature type="region of interest" description="Disordered" evidence="1">
    <location>
        <begin position="192"/>
        <end position="269"/>
    </location>
</feature>
<keyword evidence="3" id="KW-1185">Reference proteome</keyword>
<evidence type="ECO:0000313" key="3">
    <source>
        <dbReference type="Proteomes" id="UP001174997"/>
    </source>
</evidence>
<evidence type="ECO:0000313" key="2">
    <source>
        <dbReference type="EMBL" id="KAK0671593.1"/>
    </source>
</evidence>
<feature type="region of interest" description="Disordered" evidence="1">
    <location>
        <begin position="1"/>
        <end position="28"/>
    </location>
</feature>